<gene>
    <name evidence="1" type="ordered locus">Caka_1547</name>
</gene>
<name>D5EJG7_CORAD</name>
<keyword evidence="2" id="KW-1185">Reference proteome</keyword>
<organism evidence="1 2">
    <name type="scientific">Coraliomargarita akajimensis (strain DSM 45221 / IAM 15411 / JCM 23193 / KCTC 12865 / 04OKA010-24)</name>
    <dbReference type="NCBI Taxonomy" id="583355"/>
    <lineage>
        <taxon>Bacteria</taxon>
        <taxon>Pseudomonadati</taxon>
        <taxon>Verrucomicrobiota</taxon>
        <taxon>Opitutia</taxon>
        <taxon>Puniceicoccales</taxon>
        <taxon>Coraliomargaritaceae</taxon>
        <taxon>Coraliomargarita</taxon>
    </lineage>
</organism>
<evidence type="ECO:0000313" key="2">
    <source>
        <dbReference type="Proteomes" id="UP000000925"/>
    </source>
</evidence>
<protein>
    <recommendedName>
        <fullName evidence="3">Outer membrane protein beta-barrel domain-containing protein</fullName>
    </recommendedName>
</protein>
<sequence length="303" mass="33234">MNSVVAFLFKKFHTECMRSIVFGIVVAVGGFCNCLLAEDPPLNDYRHWSGLPLYAEEAYARGYELPLPFGVSGIYNYIRRDVDITGLRLGLNGGGLRDVSDYANLTSDTRVNVGLLRFDTWVMPFMNVYAIVGHVSNRSTTTIVVPKGAISDGFIPIPGEDKVLKVESELDGTVGGLGLTLAGGYGDYFLTVDGNYSATNMGFSDDFTAMILSARAGWHGTRLDLPVRAWLGVAYWDTYNTARSEVEIDGQTLVFEADQGPANPVNYTIGVSYAPHRNVDLFAEYGFNFKDLTFIAIGAGYRF</sequence>
<dbReference type="eggNOG" id="ENOG502Z8D0">
    <property type="taxonomic scope" value="Bacteria"/>
</dbReference>
<dbReference type="HOGENOM" id="CLU_057858_1_0_0"/>
<accession>D5EJG7</accession>
<dbReference type="KEGG" id="caa:Caka_1547"/>
<proteinExistence type="predicted"/>
<reference evidence="1 2" key="1">
    <citation type="journal article" date="2010" name="Stand. Genomic Sci.">
        <title>Complete genome sequence of Coraliomargarita akajimensis type strain (04OKA010-24).</title>
        <authorList>
            <person name="Mavromatis K."/>
            <person name="Abt B."/>
            <person name="Brambilla E."/>
            <person name="Lapidus A."/>
            <person name="Copeland A."/>
            <person name="Deshpande S."/>
            <person name="Nolan M."/>
            <person name="Lucas S."/>
            <person name="Tice H."/>
            <person name="Cheng J.F."/>
            <person name="Han C."/>
            <person name="Detter J.C."/>
            <person name="Woyke T."/>
            <person name="Goodwin L."/>
            <person name="Pitluck S."/>
            <person name="Held B."/>
            <person name="Brettin T."/>
            <person name="Tapia R."/>
            <person name="Ivanova N."/>
            <person name="Mikhailova N."/>
            <person name="Pati A."/>
            <person name="Liolios K."/>
            <person name="Chen A."/>
            <person name="Palaniappan K."/>
            <person name="Land M."/>
            <person name="Hauser L."/>
            <person name="Chang Y.J."/>
            <person name="Jeffries C.D."/>
            <person name="Rohde M."/>
            <person name="Goker M."/>
            <person name="Bristow J."/>
            <person name="Eisen J.A."/>
            <person name="Markowitz V."/>
            <person name="Hugenholtz P."/>
            <person name="Klenk H.P."/>
            <person name="Kyrpides N.C."/>
        </authorList>
    </citation>
    <scope>NUCLEOTIDE SEQUENCE [LARGE SCALE GENOMIC DNA]</scope>
    <source>
        <strain evidence="2">DSM 45221 / IAM 15411 / JCM 23193 / KCTC 12865</strain>
    </source>
</reference>
<dbReference type="EMBL" id="CP001998">
    <property type="protein sequence ID" value="ADE54566.1"/>
    <property type="molecule type" value="Genomic_DNA"/>
</dbReference>
<evidence type="ECO:0008006" key="3">
    <source>
        <dbReference type="Google" id="ProtNLM"/>
    </source>
</evidence>
<dbReference type="AlphaFoldDB" id="D5EJG7"/>
<evidence type="ECO:0000313" key="1">
    <source>
        <dbReference type="EMBL" id="ADE54566.1"/>
    </source>
</evidence>
<dbReference type="Proteomes" id="UP000000925">
    <property type="component" value="Chromosome"/>
</dbReference>
<dbReference type="STRING" id="583355.Caka_1547"/>
<dbReference type="Gene3D" id="2.40.160.20">
    <property type="match status" value="1"/>
</dbReference>